<reference evidence="5" key="2">
    <citation type="submission" date="2025-08" db="UniProtKB">
        <authorList>
            <consortium name="Ensembl"/>
        </authorList>
    </citation>
    <scope>IDENTIFICATION</scope>
</reference>
<reference evidence="5" key="1">
    <citation type="submission" date="2020-02" db="EMBL/GenBank/DDBJ databases">
        <authorList>
            <person name="Enbody D E."/>
            <person name="Pettersson E M."/>
        </authorList>
    </citation>
    <scope>NUCLEOTIDE SEQUENCE [LARGE SCALE GENOMIC DNA]</scope>
</reference>
<dbReference type="InterPro" id="IPR001841">
    <property type="entry name" value="Znf_RING"/>
</dbReference>
<keyword evidence="1" id="KW-0479">Metal-binding</keyword>
<feature type="compositionally biased region" description="Basic and acidic residues" evidence="4">
    <location>
        <begin position="35"/>
        <end position="93"/>
    </location>
</feature>
<dbReference type="Proteomes" id="UP000694382">
    <property type="component" value="Chromosome 15"/>
</dbReference>
<dbReference type="AlphaFoldDB" id="A0A8U8BHG9"/>
<dbReference type="InterPro" id="IPR013083">
    <property type="entry name" value="Znf_RING/FYVE/PHD"/>
</dbReference>
<dbReference type="PANTHER" id="PTHR16200">
    <property type="entry name" value="RING ZINC FINGER"/>
    <property type="match status" value="1"/>
</dbReference>
<name>A0A8U8BHG9_GEOPR</name>
<organism evidence="5 6">
    <name type="scientific">Geospiza parvula</name>
    <name type="common">Small tree-finch</name>
    <name type="synonym">Camarhynchus parvulus</name>
    <dbReference type="NCBI Taxonomy" id="87175"/>
    <lineage>
        <taxon>Eukaryota</taxon>
        <taxon>Metazoa</taxon>
        <taxon>Chordata</taxon>
        <taxon>Craniata</taxon>
        <taxon>Vertebrata</taxon>
        <taxon>Euteleostomi</taxon>
        <taxon>Archelosauria</taxon>
        <taxon>Archosauria</taxon>
        <taxon>Dinosauria</taxon>
        <taxon>Saurischia</taxon>
        <taxon>Theropoda</taxon>
        <taxon>Coelurosauria</taxon>
        <taxon>Aves</taxon>
        <taxon>Neognathae</taxon>
        <taxon>Neoaves</taxon>
        <taxon>Telluraves</taxon>
        <taxon>Australaves</taxon>
        <taxon>Passeriformes</taxon>
        <taxon>Thraupidae</taxon>
        <taxon>Camarhynchus</taxon>
    </lineage>
</organism>
<evidence type="ECO:0000256" key="3">
    <source>
        <dbReference type="ARBA" id="ARBA00022833"/>
    </source>
</evidence>
<dbReference type="CDD" id="cd16670">
    <property type="entry name" value="RING-H2_RNF215"/>
    <property type="match status" value="1"/>
</dbReference>
<keyword evidence="2" id="KW-0863">Zinc-finger</keyword>
<feature type="region of interest" description="Disordered" evidence="4">
    <location>
        <begin position="1"/>
        <end position="110"/>
    </location>
</feature>
<evidence type="ECO:0000256" key="2">
    <source>
        <dbReference type="ARBA" id="ARBA00022771"/>
    </source>
</evidence>
<evidence type="ECO:0000256" key="1">
    <source>
        <dbReference type="ARBA" id="ARBA00022723"/>
    </source>
</evidence>
<dbReference type="SMART" id="SM00184">
    <property type="entry name" value="RING"/>
    <property type="match status" value="1"/>
</dbReference>
<dbReference type="Gene3D" id="3.30.40.10">
    <property type="entry name" value="Zinc/RING finger domain, C3HC4 (zinc finger)"/>
    <property type="match status" value="1"/>
</dbReference>
<dbReference type="SUPFAM" id="SSF57850">
    <property type="entry name" value="RING/U-box"/>
    <property type="match status" value="1"/>
</dbReference>
<keyword evidence="3" id="KW-0862">Zinc</keyword>
<sequence>MFVCPPLPHSASGRAGHDCAQPDFSDPWGAAAGGREGKGREGKGREGKGREGKGREGKGREGKGREGKGREGKGREGKGREGKGREGKGREGKGACGNRAAGGSSVPPRGTRVLPLLDAAVAISNAVSCLAGSDPHALVHLWPVPRGPLWGVAGGHLPWGEQLAGPGTAPGLQQGQEWGWEWGGEQGWEWGWEWGREWGWEWGGSGARSRAGNGASSPAPVPTVLSPQKYLQQLWNTILLIALLLCTGCHGAGPAAVAAGAVGAGCPGGNVGMSVLCVPCPGFGWALTLGSAPQLDLKQHIRRRLLALKTRRYHPGKPPRSRACEIDSCAVCLDQFHKSQWLRVLPCSHEFHRDCVDPWLLLQQTCPLCKRNILGNCCTDS</sequence>
<evidence type="ECO:0000313" key="5">
    <source>
        <dbReference type="Ensembl" id="ENSCPVP00000023601.1"/>
    </source>
</evidence>
<evidence type="ECO:0000313" key="6">
    <source>
        <dbReference type="Proteomes" id="UP000694382"/>
    </source>
</evidence>
<dbReference type="Pfam" id="PF13639">
    <property type="entry name" value="zf-RING_2"/>
    <property type="match status" value="1"/>
</dbReference>
<accession>A0A8U8BHG9</accession>
<dbReference type="Ensembl" id="ENSCPVT00000024477.1">
    <property type="protein sequence ID" value="ENSCPVP00000023601.1"/>
    <property type="gene ID" value="ENSCPVG00000016743.1"/>
</dbReference>
<reference evidence="5" key="3">
    <citation type="submission" date="2025-09" db="UniProtKB">
        <authorList>
            <consortium name="Ensembl"/>
        </authorList>
    </citation>
    <scope>IDENTIFICATION</scope>
</reference>
<dbReference type="PROSITE" id="PS50089">
    <property type="entry name" value="ZF_RING_2"/>
    <property type="match status" value="1"/>
</dbReference>
<keyword evidence="6" id="KW-1185">Reference proteome</keyword>
<dbReference type="GO" id="GO:0008270">
    <property type="term" value="F:zinc ion binding"/>
    <property type="evidence" value="ECO:0007669"/>
    <property type="project" value="UniProtKB-KW"/>
</dbReference>
<evidence type="ECO:0000256" key="4">
    <source>
        <dbReference type="SAM" id="MobiDB-lite"/>
    </source>
</evidence>
<proteinExistence type="predicted"/>
<dbReference type="InterPro" id="IPR051073">
    <property type="entry name" value="ZNRF3_Arkadia_E3_ligases"/>
</dbReference>
<protein>
    <submittedName>
        <fullName evidence="5">Uncharacterized protein</fullName>
    </submittedName>
</protein>